<evidence type="ECO:0000313" key="2">
    <source>
        <dbReference type="EMBL" id="MBK1815110.1"/>
    </source>
</evidence>
<feature type="region of interest" description="Disordered" evidence="1">
    <location>
        <begin position="1"/>
        <end position="26"/>
    </location>
</feature>
<reference evidence="2" key="1">
    <citation type="submission" date="2021-01" db="EMBL/GenBank/DDBJ databases">
        <title>Modified the classification status of verrucomicrobia.</title>
        <authorList>
            <person name="Feng X."/>
        </authorList>
    </citation>
    <scope>NUCLEOTIDE SEQUENCE</scope>
    <source>
        <strain evidence="2">JCM 18052</strain>
    </source>
</reference>
<evidence type="ECO:0008006" key="4">
    <source>
        <dbReference type="Google" id="ProtNLM"/>
    </source>
</evidence>
<organism evidence="2 3">
    <name type="scientific">Luteolibacter yonseiensis</name>
    <dbReference type="NCBI Taxonomy" id="1144680"/>
    <lineage>
        <taxon>Bacteria</taxon>
        <taxon>Pseudomonadati</taxon>
        <taxon>Verrucomicrobiota</taxon>
        <taxon>Verrucomicrobiia</taxon>
        <taxon>Verrucomicrobiales</taxon>
        <taxon>Verrucomicrobiaceae</taxon>
        <taxon>Luteolibacter</taxon>
    </lineage>
</organism>
<dbReference type="RefSeq" id="WP_200350080.1">
    <property type="nucleotide sequence ID" value="NZ_JAENIK010000005.1"/>
</dbReference>
<dbReference type="Gene3D" id="2.180.10.10">
    <property type="entry name" value="RHS repeat-associated core"/>
    <property type="match status" value="1"/>
</dbReference>
<keyword evidence="3" id="KW-1185">Reference proteome</keyword>
<dbReference type="Proteomes" id="UP000600139">
    <property type="component" value="Unassembled WGS sequence"/>
</dbReference>
<dbReference type="EMBL" id="JAENIK010000005">
    <property type="protein sequence ID" value="MBK1815110.1"/>
    <property type="molecule type" value="Genomic_DNA"/>
</dbReference>
<gene>
    <name evidence="2" type="ORF">JIN84_05775</name>
</gene>
<name>A0A934R4H4_9BACT</name>
<dbReference type="AlphaFoldDB" id="A0A934R4H4"/>
<proteinExistence type="predicted"/>
<evidence type="ECO:0000313" key="3">
    <source>
        <dbReference type="Proteomes" id="UP000600139"/>
    </source>
</evidence>
<protein>
    <recommendedName>
        <fullName evidence="4">YD repeat-containing protein</fullName>
    </recommendedName>
</protein>
<comment type="caution">
    <text evidence="2">The sequence shown here is derived from an EMBL/GenBank/DDBJ whole genome shotgun (WGS) entry which is preliminary data.</text>
</comment>
<sequence length="97" mass="10987">MALISTRAGGGSIDNSRDPYGGWDRHGRTREMRWMRGSTQIDRHAYTYDRAGQRLTQTNSPGGTNESQAFVYDGLRQLKNRIRGGTIRMPKAKMNRA</sequence>
<accession>A0A934R4H4</accession>
<evidence type="ECO:0000256" key="1">
    <source>
        <dbReference type="SAM" id="MobiDB-lite"/>
    </source>
</evidence>